<evidence type="ECO:0000313" key="2">
    <source>
        <dbReference type="Proteomes" id="UP000054988"/>
    </source>
</evidence>
<reference evidence="1 2" key="1">
    <citation type="submission" date="2015-12" db="EMBL/GenBank/DDBJ databases">
        <title>Draft genome sequence of Moniliophthora roreri, the causal agent of frosty pod rot of cacao.</title>
        <authorList>
            <person name="Aime M.C."/>
            <person name="Diaz-Valderrama J.R."/>
            <person name="Kijpornyongpan T."/>
            <person name="Phillips-Mora W."/>
        </authorList>
    </citation>
    <scope>NUCLEOTIDE SEQUENCE [LARGE SCALE GENOMIC DNA]</scope>
    <source>
        <strain evidence="1 2">MCA 2952</strain>
    </source>
</reference>
<dbReference type="AlphaFoldDB" id="A0A0W0G970"/>
<dbReference type="EMBL" id="LATX01000777">
    <property type="protein sequence ID" value="KTB45104.1"/>
    <property type="molecule type" value="Genomic_DNA"/>
</dbReference>
<dbReference type="PANTHER" id="PTHR37487:SF2">
    <property type="entry name" value="EXPRESSED PROTEIN"/>
    <property type="match status" value="1"/>
</dbReference>
<protein>
    <recommendedName>
        <fullName evidence="3">Secreted protein</fullName>
    </recommendedName>
</protein>
<evidence type="ECO:0008006" key="3">
    <source>
        <dbReference type="Google" id="ProtNLM"/>
    </source>
</evidence>
<proteinExistence type="predicted"/>
<dbReference type="PANTHER" id="PTHR37487">
    <property type="entry name" value="CHROMOSOME 1, WHOLE GENOME SHOTGUN SEQUENCE"/>
    <property type="match status" value="1"/>
</dbReference>
<accession>A0A0W0G970</accession>
<sequence>MKAQRKLLDDEDDEKDVYRTIIYPSMTLILQCSNHANRPATLQMKFFATISLAALVAAVQAQVIINTPTNLVECQPVKITWTGGQAPYSLGASISFSSRIVQNGNNPSGPPIEQFPQQPGTSFTWVVDVPAGKSVGFLLRDNKGLTSQTAAVTIQAGDSSDCLA</sequence>
<gene>
    <name evidence="1" type="ORF">WG66_2321</name>
</gene>
<name>A0A0W0G970_MONRR</name>
<comment type="caution">
    <text evidence="1">The sequence shown here is derived from an EMBL/GenBank/DDBJ whole genome shotgun (WGS) entry which is preliminary data.</text>
</comment>
<evidence type="ECO:0000313" key="1">
    <source>
        <dbReference type="EMBL" id="KTB45104.1"/>
    </source>
</evidence>
<dbReference type="Proteomes" id="UP000054988">
    <property type="component" value="Unassembled WGS sequence"/>
</dbReference>
<organism evidence="1 2">
    <name type="scientific">Moniliophthora roreri</name>
    <name type="common">Frosty pod rot fungus</name>
    <name type="synonym">Monilia roreri</name>
    <dbReference type="NCBI Taxonomy" id="221103"/>
    <lineage>
        <taxon>Eukaryota</taxon>
        <taxon>Fungi</taxon>
        <taxon>Dikarya</taxon>
        <taxon>Basidiomycota</taxon>
        <taxon>Agaricomycotina</taxon>
        <taxon>Agaricomycetes</taxon>
        <taxon>Agaricomycetidae</taxon>
        <taxon>Agaricales</taxon>
        <taxon>Marasmiineae</taxon>
        <taxon>Marasmiaceae</taxon>
        <taxon>Moniliophthora</taxon>
    </lineage>
</organism>